<name>A0AA40LDB0_CNENI</name>
<organism evidence="21 22">
    <name type="scientific">Cnephaeus nilssonii</name>
    <name type="common">Northern bat</name>
    <name type="synonym">Eptesicus nilssonii</name>
    <dbReference type="NCBI Taxonomy" id="3371016"/>
    <lineage>
        <taxon>Eukaryota</taxon>
        <taxon>Metazoa</taxon>
        <taxon>Chordata</taxon>
        <taxon>Craniata</taxon>
        <taxon>Vertebrata</taxon>
        <taxon>Euteleostomi</taxon>
        <taxon>Mammalia</taxon>
        <taxon>Eutheria</taxon>
        <taxon>Laurasiatheria</taxon>
        <taxon>Chiroptera</taxon>
        <taxon>Yangochiroptera</taxon>
        <taxon>Vespertilionidae</taxon>
        <taxon>Cnephaeus</taxon>
    </lineage>
</organism>
<keyword evidence="10" id="KW-0479">Metal-binding</keyword>
<dbReference type="GO" id="GO:0018279">
    <property type="term" value="P:protein N-linked glycosylation via asparagine"/>
    <property type="evidence" value="ECO:0007669"/>
    <property type="project" value="TreeGrafter"/>
</dbReference>
<evidence type="ECO:0000256" key="14">
    <source>
        <dbReference type="ARBA" id="ARBA00023136"/>
    </source>
</evidence>
<comment type="cofactor">
    <cofactor evidence="2">
        <name>Mg(2+)</name>
        <dbReference type="ChEBI" id="CHEBI:18420"/>
    </cofactor>
</comment>
<evidence type="ECO:0000256" key="7">
    <source>
        <dbReference type="ARBA" id="ARBA00022676"/>
    </source>
</evidence>
<feature type="domain" description="Oligosaccharyl transferase STT3 N-terminal" evidence="20">
    <location>
        <begin position="33"/>
        <end position="97"/>
    </location>
</feature>
<comment type="catalytic activity">
    <reaction evidence="18">
        <text>a di-trans,poly-cis-dolichyl diphosphooligosaccharide + L-asparaginyl-[protein] = N(4)-(oligosaccharide-(1-&gt;4)-N-acetyl-beta-D-glucosaminyl-(1-&gt;4)-N-acetyl-beta-D-glucosaminyl)-L-asparaginyl-[protein] + a di-trans,poly-cis-dolichyl diphosphate + H(+)</text>
        <dbReference type="Rhea" id="RHEA:22980"/>
        <dbReference type="Rhea" id="RHEA-COMP:12804"/>
        <dbReference type="Rhea" id="RHEA-COMP:12805"/>
        <dbReference type="Rhea" id="RHEA-COMP:19506"/>
        <dbReference type="Rhea" id="RHEA-COMP:19509"/>
        <dbReference type="ChEBI" id="CHEBI:15378"/>
        <dbReference type="ChEBI" id="CHEBI:50347"/>
        <dbReference type="ChEBI" id="CHEBI:57497"/>
        <dbReference type="ChEBI" id="CHEBI:57570"/>
        <dbReference type="ChEBI" id="CHEBI:132529"/>
        <dbReference type="EC" id="2.4.99.18"/>
    </reaction>
</comment>
<dbReference type="Proteomes" id="UP001177744">
    <property type="component" value="Unassembled WGS sequence"/>
</dbReference>
<dbReference type="GO" id="GO:0005789">
    <property type="term" value="C:endoplasmic reticulum membrane"/>
    <property type="evidence" value="ECO:0007669"/>
    <property type="project" value="UniProtKB-SubCell"/>
</dbReference>
<keyword evidence="7" id="KW-0328">Glycosyltransferase</keyword>
<evidence type="ECO:0000256" key="6">
    <source>
        <dbReference type="ARBA" id="ARBA00012605"/>
    </source>
</evidence>
<comment type="cofactor">
    <cofactor evidence="1">
        <name>Mn(2+)</name>
        <dbReference type="ChEBI" id="CHEBI:29035"/>
    </cofactor>
</comment>
<dbReference type="GO" id="GO:0046872">
    <property type="term" value="F:metal ion binding"/>
    <property type="evidence" value="ECO:0007669"/>
    <property type="project" value="UniProtKB-KW"/>
</dbReference>
<sequence>MLSLLECHLLPPIDVKMTKLGFLRLSYEKQDTLLKLLILSMAAVLSFSTRLFAVLRFESVIHEFDPYFNYRTTRFLAEEGFYKFHNWFDDRAWYPWAESLVERFTQA</sequence>
<comment type="similarity">
    <text evidence="5">Belongs to the STT3 family.</text>
</comment>
<evidence type="ECO:0000256" key="17">
    <source>
        <dbReference type="ARBA" id="ARBA00040922"/>
    </source>
</evidence>
<evidence type="ECO:0000256" key="16">
    <source>
        <dbReference type="ARBA" id="ARBA00023211"/>
    </source>
</evidence>
<dbReference type="EC" id="2.4.99.18" evidence="6"/>
<evidence type="ECO:0000256" key="1">
    <source>
        <dbReference type="ARBA" id="ARBA00001936"/>
    </source>
</evidence>
<keyword evidence="8" id="KW-0808">Transferase</keyword>
<keyword evidence="12" id="KW-0460">Magnesium</keyword>
<keyword evidence="15" id="KW-0325">Glycoprotein</keyword>
<keyword evidence="16" id="KW-0464">Manganese</keyword>
<keyword evidence="11" id="KW-0256">Endoplasmic reticulum</keyword>
<dbReference type="InterPro" id="IPR003674">
    <property type="entry name" value="Oligo_trans_STT3"/>
</dbReference>
<dbReference type="GO" id="GO:0043687">
    <property type="term" value="P:post-translational protein modification"/>
    <property type="evidence" value="ECO:0007669"/>
    <property type="project" value="TreeGrafter"/>
</dbReference>
<dbReference type="PANTHER" id="PTHR13872">
    <property type="entry name" value="DOLICHYL-DIPHOSPHOOLIGOSACCHARIDE--PROTEIN GLYCOSYLTRANSFERASE SUBUNIT"/>
    <property type="match status" value="1"/>
</dbReference>
<comment type="subunit">
    <text evidence="19">Component of the oligosaccharyltransferase (OST) complex. There are 2 OST complexes, OST-A and OST-B, which contain STT3A or STT3B as catalytic subunit, respectively. OST-A and OST-B contain common core subunits RPN1, RPN2, OST48, OST4, DAD1 and TMEM258, and OST-A contains DC2/OSTC and KRTCAP2/KCP2 specific accessory subunits. OST-A complex assembly occurs through the formation of 3 subcomplexes. Subcomplex 1 contains RPN1 and TMEM258, subcomplex 2 contains the OST-A-specific subunits STT3A, DC2/OSTC, and KCP2 as well as the core subunit OST4, and subcomplex 3 contains RPN2, DAD1, and OST48. The OST-A complex can form stable complexes with the Sec61 complex or with both the Sec61 and TRAP complexes.</text>
</comment>
<protein>
    <recommendedName>
        <fullName evidence="17">Dolichyl-diphosphooligosaccharide--protein glycosyltransferase subunit STT3A</fullName>
        <ecNumber evidence="6">2.4.99.18</ecNumber>
    </recommendedName>
</protein>
<reference evidence="21" key="1">
    <citation type="submission" date="2023-06" db="EMBL/GenBank/DDBJ databases">
        <title>Reference genome for the Northern bat (Eptesicus nilssonii), a most northern bat species.</title>
        <authorList>
            <person name="Laine V.N."/>
            <person name="Pulliainen A.T."/>
            <person name="Lilley T.M."/>
        </authorList>
    </citation>
    <scope>NUCLEOTIDE SEQUENCE</scope>
    <source>
        <strain evidence="21">BLF_Eptnil</strain>
        <tissue evidence="21">Kidney</tissue>
    </source>
</reference>
<comment type="caution">
    <text evidence="21">The sequence shown here is derived from an EMBL/GenBank/DDBJ whole genome shotgun (WGS) entry which is preliminary data.</text>
</comment>
<evidence type="ECO:0000256" key="18">
    <source>
        <dbReference type="ARBA" id="ARBA00048829"/>
    </source>
</evidence>
<keyword evidence="13" id="KW-1133">Transmembrane helix</keyword>
<evidence type="ECO:0000259" key="20">
    <source>
        <dbReference type="Pfam" id="PF02516"/>
    </source>
</evidence>
<evidence type="ECO:0000256" key="15">
    <source>
        <dbReference type="ARBA" id="ARBA00023180"/>
    </source>
</evidence>
<evidence type="ECO:0000256" key="19">
    <source>
        <dbReference type="ARBA" id="ARBA00062993"/>
    </source>
</evidence>
<evidence type="ECO:0000256" key="4">
    <source>
        <dbReference type="ARBA" id="ARBA00004922"/>
    </source>
</evidence>
<comment type="pathway">
    <text evidence="4">Protein modification; protein glycosylation.</text>
</comment>
<proteinExistence type="inferred from homology"/>
<keyword evidence="14" id="KW-0472">Membrane</keyword>
<comment type="subcellular location">
    <subcellularLocation>
        <location evidence="3">Endoplasmic reticulum membrane</location>
        <topology evidence="3">Multi-pass membrane protein</topology>
    </subcellularLocation>
</comment>
<evidence type="ECO:0000256" key="2">
    <source>
        <dbReference type="ARBA" id="ARBA00001946"/>
    </source>
</evidence>
<evidence type="ECO:0000256" key="13">
    <source>
        <dbReference type="ARBA" id="ARBA00022989"/>
    </source>
</evidence>
<dbReference type="EMBL" id="JAULJE010000023">
    <property type="protein sequence ID" value="KAK1328500.1"/>
    <property type="molecule type" value="Genomic_DNA"/>
</dbReference>
<evidence type="ECO:0000256" key="9">
    <source>
        <dbReference type="ARBA" id="ARBA00022692"/>
    </source>
</evidence>
<evidence type="ECO:0000256" key="12">
    <source>
        <dbReference type="ARBA" id="ARBA00022842"/>
    </source>
</evidence>
<evidence type="ECO:0000313" key="21">
    <source>
        <dbReference type="EMBL" id="KAK1328500.1"/>
    </source>
</evidence>
<gene>
    <name evidence="21" type="ORF">QTO34_012073</name>
</gene>
<evidence type="ECO:0000256" key="3">
    <source>
        <dbReference type="ARBA" id="ARBA00004477"/>
    </source>
</evidence>
<dbReference type="PANTHER" id="PTHR13872:SF43">
    <property type="entry name" value="DOLICHYL-DIPHOSPHOOLIGOSACCHARIDE--PROTEIN GLYCOSYLTRANSFERASE SUBUNIT STT3A"/>
    <property type="match status" value="1"/>
</dbReference>
<dbReference type="GO" id="GO:0004579">
    <property type="term" value="F:dolichyl-diphosphooligosaccharide-protein glycotransferase activity"/>
    <property type="evidence" value="ECO:0007669"/>
    <property type="project" value="UniProtKB-EC"/>
</dbReference>
<evidence type="ECO:0000313" key="22">
    <source>
        <dbReference type="Proteomes" id="UP001177744"/>
    </source>
</evidence>
<evidence type="ECO:0000256" key="11">
    <source>
        <dbReference type="ARBA" id="ARBA00022824"/>
    </source>
</evidence>
<evidence type="ECO:0000256" key="5">
    <source>
        <dbReference type="ARBA" id="ARBA00010810"/>
    </source>
</evidence>
<evidence type="ECO:0000256" key="10">
    <source>
        <dbReference type="ARBA" id="ARBA00022723"/>
    </source>
</evidence>
<dbReference type="InterPro" id="IPR048307">
    <property type="entry name" value="STT3_N"/>
</dbReference>
<keyword evidence="9" id="KW-0812">Transmembrane</keyword>
<keyword evidence="22" id="KW-1185">Reference proteome</keyword>
<dbReference type="Pfam" id="PF02516">
    <property type="entry name" value="STT3"/>
    <property type="match status" value="1"/>
</dbReference>
<evidence type="ECO:0000256" key="8">
    <source>
        <dbReference type="ARBA" id="ARBA00022679"/>
    </source>
</evidence>
<accession>A0AA40LDB0</accession>
<dbReference type="AlphaFoldDB" id="A0AA40LDB0"/>